<comment type="caution">
    <text evidence="2">The sequence shown here is derived from an EMBL/GenBank/DDBJ whole genome shotgun (WGS) entry which is preliminary data.</text>
</comment>
<name>A0ABV1X769_9ACTN</name>
<evidence type="ECO:0000313" key="2">
    <source>
        <dbReference type="EMBL" id="MER7184865.1"/>
    </source>
</evidence>
<evidence type="ECO:0000313" key="3">
    <source>
        <dbReference type="Proteomes" id="UP001474181"/>
    </source>
</evidence>
<sequence length="187" mass="19035">MNATPTPDDNGDQGPPGRPVPLAESVPQQRGRTAQPERPRDDTGDLLEHPDPHIAAQAAAVENLLRCWVRETNLPAPATGTLRIPLPASGTVLITPVRHWSPTGWHRFDPPRLAGAPDTAPPVDAVTLAALLTRETTARPAGTADRADGSSGRADGSSGRADGSSGQVGGSVGHAGSTAAHAGGTVG</sequence>
<dbReference type="EMBL" id="JBEPEK010000375">
    <property type="protein sequence ID" value="MER7184865.1"/>
    <property type="molecule type" value="Genomic_DNA"/>
</dbReference>
<feature type="non-terminal residue" evidence="2">
    <location>
        <position position="187"/>
    </location>
</feature>
<proteinExistence type="predicted"/>
<keyword evidence="3" id="KW-1185">Reference proteome</keyword>
<feature type="region of interest" description="Disordered" evidence="1">
    <location>
        <begin position="1"/>
        <end position="48"/>
    </location>
</feature>
<accession>A0ABV1X769</accession>
<feature type="region of interest" description="Disordered" evidence="1">
    <location>
        <begin position="134"/>
        <end position="187"/>
    </location>
</feature>
<protein>
    <submittedName>
        <fullName evidence="2">Iron transporter</fullName>
    </submittedName>
</protein>
<gene>
    <name evidence="2" type="ORF">ABT404_36285</name>
</gene>
<dbReference type="Proteomes" id="UP001474181">
    <property type="component" value="Unassembled WGS sequence"/>
</dbReference>
<evidence type="ECO:0000256" key="1">
    <source>
        <dbReference type="SAM" id="MobiDB-lite"/>
    </source>
</evidence>
<feature type="compositionally biased region" description="Low complexity" evidence="1">
    <location>
        <begin position="149"/>
        <end position="165"/>
    </location>
</feature>
<organism evidence="2 3">
    <name type="scientific">Streptomyces hyaluromycini</name>
    <dbReference type="NCBI Taxonomy" id="1377993"/>
    <lineage>
        <taxon>Bacteria</taxon>
        <taxon>Bacillati</taxon>
        <taxon>Actinomycetota</taxon>
        <taxon>Actinomycetes</taxon>
        <taxon>Kitasatosporales</taxon>
        <taxon>Streptomycetaceae</taxon>
        <taxon>Streptomyces</taxon>
    </lineage>
</organism>
<feature type="compositionally biased region" description="Low complexity" evidence="1">
    <location>
        <begin position="174"/>
        <end position="187"/>
    </location>
</feature>
<feature type="compositionally biased region" description="Basic and acidic residues" evidence="1">
    <location>
        <begin position="35"/>
        <end position="48"/>
    </location>
</feature>
<reference evidence="2 3" key="1">
    <citation type="submission" date="2024-06" db="EMBL/GenBank/DDBJ databases">
        <title>The Natural Products Discovery Center: Release of the First 8490 Sequenced Strains for Exploring Actinobacteria Biosynthetic Diversity.</title>
        <authorList>
            <person name="Kalkreuter E."/>
            <person name="Kautsar S.A."/>
            <person name="Yang D."/>
            <person name="Bader C.D."/>
            <person name="Teijaro C.N."/>
            <person name="Fluegel L."/>
            <person name="Davis C.M."/>
            <person name="Simpson J.R."/>
            <person name="Lauterbach L."/>
            <person name="Steele A.D."/>
            <person name="Gui C."/>
            <person name="Meng S."/>
            <person name="Li G."/>
            <person name="Viehrig K."/>
            <person name="Ye F."/>
            <person name="Su P."/>
            <person name="Kiefer A.F."/>
            <person name="Nichols A."/>
            <person name="Cepeda A.J."/>
            <person name="Yan W."/>
            <person name="Fan B."/>
            <person name="Jiang Y."/>
            <person name="Adhikari A."/>
            <person name="Zheng C.-J."/>
            <person name="Schuster L."/>
            <person name="Cowan T.M."/>
            <person name="Smanski M.J."/>
            <person name="Chevrette M.G."/>
            <person name="De Carvalho L.P.S."/>
            <person name="Shen B."/>
        </authorList>
    </citation>
    <scope>NUCLEOTIDE SEQUENCE [LARGE SCALE GENOMIC DNA]</scope>
    <source>
        <strain evidence="2 3">NPDC000234</strain>
    </source>
</reference>